<evidence type="ECO:0000259" key="6">
    <source>
        <dbReference type="PROSITE" id="PS51898"/>
    </source>
</evidence>
<evidence type="ECO:0000259" key="7">
    <source>
        <dbReference type="PROSITE" id="PS51900"/>
    </source>
</evidence>
<dbReference type="Pfam" id="PF26003">
    <property type="entry name" value="Integrase_N_phage"/>
    <property type="match status" value="1"/>
</dbReference>
<dbReference type="InterPro" id="IPR013762">
    <property type="entry name" value="Integrase-like_cat_sf"/>
</dbReference>
<dbReference type="Pfam" id="PF00589">
    <property type="entry name" value="Phage_integrase"/>
    <property type="match status" value="1"/>
</dbReference>
<sequence length="418" mass="46541">MAARRNRRAGVEDLWTKDERQPDGTVRRVPSKLYGKGKRWRARYVDDDGHEHSMRFARKTDAQTWLDGQVSTIVQGSHVAPSSGREVIAEAGKRWLDVQAHLKETTSSTRDYTWQAHVLPRWGTKSLKDIRKTHVQAWIAEMVAAGVGVPTIENAVGMLRMILESAVDDRQLPSNPCAGVKLPRRQHRPHGYLTHDQVEQLAREVAEQGTVIRFLAYTGLRWGEMAALKVSNFDMLRRRVNVLEAVAEVRGRLVWSTAKNHERRSVPFPEFLAVDLAALMVGQSRDSLVFRSVKGKTLRVSTYRPRVFDKAVERLQVAAREARAEELKSGQGLRTPEYPSLTPHDLRHTAASLAISAGANVKAIQTMLGHKSAALTLDTYADLFPDDLTAVAEALDLAARTARAGTAYPLRTVPGAGE</sequence>
<feature type="domain" description="Tyr recombinase" evidence="6">
    <location>
        <begin position="188"/>
        <end position="393"/>
    </location>
</feature>
<keyword evidence="3 5" id="KW-0238">DNA-binding</keyword>
<dbReference type="InterPro" id="IPR011010">
    <property type="entry name" value="DNA_brk_join_enz"/>
</dbReference>
<feature type="domain" description="Core-binding (CB)" evidence="7">
    <location>
        <begin position="86"/>
        <end position="167"/>
    </location>
</feature>
<evidence type="ECO:0000256" key="5">
    <source>
        <dbReference type="PROSITE-ProRule" id="PRU01248"/>
    </source>
</evidence>
<gene>
    <name evidence="8" type="ORF">BOX37_01490</name>
</gene>
<evidence type="ECO:0000313" key="9">
    <source>
        <dbReference type="Proteomes" id="UP000183810"/>
    </source>
</evidence>
<organism evidence="8 9">
    <name type="scientific">Nocardia mangyaensis</name>
    <dbReference type="NCBI Taxonomy" id="2213200"/>
    <lineage>
        <taxon>Bacteria</taxon>
        <taxon>Bacillati</taxon>
        <taxon>Actinomycetota</taxon>
        <taxon>Actinomycetes</taxon>
        <taxon>Mycobacteriales</taxon>
        <taxon>Nocardiaceae</taxon>
        <taxon>Nocardia</taxon>
    </lineage>
</organism>
<proteinExistence type="inferred from homology"/>
<evidence type="ECO:0000256" key="3">
    <source>
        <dbReference type="ARBA" id="ARBA00023125"/>
    </source>
</evidence>
<dbReference type="InterPro" id="IPR050090">
    <property type="entry name" value="Tyrosine_recombinase_XerCD"/>
</dbReference>
<dbReference type="EMBL" id="CP018082">
    <property type="protein sequence ID" value="APE32861.1"/>
    <property type="molecule type" value="Genomic_DNA"/>
</dbReference>
<dbReference type="InterPro" id="IPR004107">
    <property type="entry name" value="Integrase_SAM-like_N"/>
</dbReference>
<dbReference type="OrthoDB" id="1822491at2"/>
<dbReference type="KEGG" id="nsl:BOX37_01490"/>
<dbReference type="PROSITE" id="PS51898">
    <property type="entry name" value="TYR_RECOMBINASE"/>
    <property type="match status" value="1"/>
</dbReference>
<evidence type="ECO:0000313" key="8">
    <source>
        <dbReference type="EMBL" id="APE32861.1"/>
    </source>
</evidence>
<evidence type="ECO:0000256" key="4">
    <source>
        <dbReference type="ARBA" id="ARBA00023172"/>
    </source>
</evidence>
<dbReference type="Gene3D" id="1.10.443.10">
    <property type="entry name" value="Intergrase catalytic core"/>
    <property type="match status" value="1"/>
</dbReference>
<keyword evidence="2" id="KW-0229">DNA integration</keyword>
<dbReference type="InterPro" id="IPR044068">
    <property type="entry name" value="CB"/>
</dbReference>
<keyword evidence="9" id="KW-1185">Reference proteome</keyword>
<dbReference type="Pfam" id="PF14659">
    <property type="entry name" value="Phage_int_SAM_3"/>
    <property type="match status" value="1"/>
</dbReference>
<dbReference type="SUPFAM" id="SSF56349">
    <property type="entry name" value="DNA breaking-rejoining enzymes"/>
    <property type="match status" value="1"/>
</dbReference>
<dbReference type="PROSITE" id="PS51900">
    <property type="entry name" value="CB"/>
    <property type="match status" value="1"/>
</dbReference>
<comment type="similarity">
    <text evidence="1">Belongs to the 'phage' integrase family.</text>
</comment>
<accession>A0A1J0VLH6</accession>
<dbReference type="InterPro" id="IPR002104">
    <property type="entry name" value="Integrase_catalytic"/>
</dbReference>
<dbReference type="AlphaFoldDB" id="A0A1J0VLH6"/>
<keyword evidence="4" id="KW-0233">DNA recombination</keyword>
<protein>
    <submittedName>
        <fullName evidence="8">Site-specific integrase</fullName>
    </submittedName>
</protein>
<dbReference type="InterPro" id="IPR058717">
    <property type="entry name" value="Phage_L5_Integrase_N"/>
</dbReference>
<reference evidence="8" key="1">
    <citation type="submission" date="2016-11" db="EMBL/GenBank/DDBJ databases">
        <authorList>
            <person name="Jaros S."/>
            <person name="Januszkiewicz K."/>
            <person name="Wedrychowicz H."/>
        </authorList>
    </citation>
    <scope>NUCLEOTIDE SEQUENCE [LARGE SCALE GENOMIC DNA]</scope>
    <source>
        <strain evidence="8">Y48</strain>
    </source>
</reference>
<evidence type="ECO:0000256" key="1">
    <source>
        <dbReference type="ARBA" id="ARBA00008857"/>
    </source>
</evidence>
<dbReference type="RefSeq" id="WP_071925882.1">
    <property type="nucleotide sequence ID" value="NZ_CP018082.1"/>
</dbReference>
<dbReference type="GO" id="GO:0003677">
    <property type="term" value="F:DNA binding"/>
    <property type="evidence" value="ECO:0007669"/>
    <property type="project" value="UniProtKB-UniRule"/>
</dbReference>
<dbReference type="InterPro" id="IPR010998">
    <property type="entry name" value="Integrase_recombinase_N"/>
</dbReference>
<dbReference type="CDD" id="cd01189">
    <property type="entry name" value="INT_ICEBs1_C_like"/>
    <property type="match status" value="1"/>
</dbReference>
<dbReference type="Gene3D" id="1.10.150.130">
    <property type="match status" value="1"/>
</dbReference>
<dbReference type="PANTHER" id="PTHR30349">
    <property type="entry name" value="PHAGE INTEGRASE-RELATED"/>
    <property type="match status" value="1"/>
</dbReference>
<evidence type="ECO:0000256" key="2">
    <source>
        <dbReference type="ARBA" id="ARBA00022908"/>
    </source>
</evidence>
<name>A0A1J0VLH6_9NOCA</name>
<dbReference type="Proteomes" id="UP000183810">
    <property type="component" value="Chromosome"/>
</dbReference>
<dbReference type="GO" id="GO:0015074">
    <property type="term" value="P:DNA integration"/>
    <property type="evidence" value="ECO:0007669"/>
    <property type="project" value="UniProtKB-KW"/>
</dbReference>
<dbReference type="GO" id="GO:0006310">
    <property type="term" value="P:DNA recombination"/>
    <property type="evidence" value="ECO:0007669"/>
    <property type="project" value="UniProtKB-KW"/>
</dbReference>
<dbReference type="PANTHER" id="PTHR30349:SF64">
    <property type="entry name" value="PROPHAGE INTEGRASE INTD-RELATED"/>
    <property type="match status" value="1"/>
</dbReference>